<keyword evidence="3" id="KW-1185">Reference proteome</keyword>
<protein>
    <submittedName>
        <fullName evidence="2">Uncharacterized protein</fullName>
    </submittedName>
</protein>
<evidence type="ECO:0000313" key="3">
    <source>
        <dbReference type="Proteomes" id="UP000827986"/>
    </source>
</evidence>
<accession>A0A9D3WRG8</accession>
<feature type="transmembrane region" description="Helical" evidence="1">
    <location>
        <begin position="86"/>
        <end position="107"/>
    </location>
</feature>
<dbReference type="EMBL" id="JAHDVG010000488">
    <property type="protein sequence ID" value="KAH1165755.1"/>
    <property type="molecule type" value="Genomic_DNA"/>
</dbReference>
<name>A0A9D3WRG8_9SAUR</name>
<dbReference type="AlphaFoldDB" id="A0A9D3WRG8"/>
<gene>
    <name evidence="2" type="ORF">KIL84_023314</name>
</gene>
<evidence type="ECO:0000256" key="1">
    <source>
        <dbReference type="SAM" id="Phobius"/>
    </source>
</evidence>
<evidence type="ECO:0000313" key="2">
    <source>
        <dbReference type="EMBL" id="KAH1165755.1"/>
    </source>
</evidence>
<keyword evidence="1" id="KW-0812">Transmembrane</keyword>
<dbReference type="Proteomes" id="UP000827986">
    <property type="component" value="Unassembled WGS sequence"/>
</dbReference>
<reference evidence="2" key="1">
    <citation type="submission" date="2021-09" db="EMBL/GenBank/DDBJ databases">
        <title>The genome of Mauremys mutica provides insights into the evolution of semi-aquatic lifestyle.</title>
        <authorList>
            <person name="Gong S."/>
            <person name="Gao Y."/>
        </authorList>
    </citation>
    <scope>NUCLEOTIDE SEQUENCE</scope>
    <source>
        <strain evidence="2">MM-2020</strain>
        <tissue evidence="2">Muscle</tissue>
    </source>
</reference>
<organism evidence="2 3">
    <name type="scientific">Mauremys mutica</name>
    <name type="common">yellowpond turtle</name>
    <dbReference type="NCBI Taxonomy" id="74926"/>
    <lineage>
        <taxon>Eukaryota</taxon>
        <taxon>Metazoa</taxon>
        <taxon>Chordata</taxon>
        <taxon>Craniata</taxon>
        <taxon>Vertebrata</taxon>
        <taxon>Euteleostomi</taxon>
        <taxon>Archelosauria</taxon>
        <taxon>Testudinata</taxon>
        <taxon>Testudines</taxon>
        <taxon>Cryptodira</taxon>
        <taxon>Durocryptodira</taxon>
        <taxon>Testudinoidea</taxon>
        <taxon>Geoemydidae</taxon>
        <taxon>Geoemydinae</taxon>
        <taxon>Mauremys</taxon>
    </lineage>
</organism>
<keyword evidence="1" id="KW-0472">Membrane</keyword>
<comment type="caution">
    <text evidence="2">The sequence shown here is derived from an EMBL/GenBank/DDBJ whole genome shotgun (WGS) entry which is preliminary data.</text>
</comment>
<keyword evidence="1" id="KW-1133">Transmembrane helix</keyword>
<sequence>MFYFNALAELTALLANNCFWPSRVKGSAANRSLQEEGSRNVPLNVQEVLDNWGNISTTSNATRTTANPFIMAYSGLLPGTQWPVTVPYIGFPCLGSVVTVGIWLYGLEKYITNLHLNPVYALSAGEHVLQNLQEETSVYFICSYSNGAPEGLCSVSQQACFVRSWDIVSPSPTSS</sequence>
<proteinExistence type="predicted"/>